<sequence length="29" mass="3746">MMTRRFRWLLWCRVDYQELAYWGQIIPIT</sequence>
<reference evidence="1" key="1">
    <citation type="journal article" date="2021" name="Proc. Natl. Acad. Sci. U.S.A.">
        <title>A Catalog of Tens of Thousands of Viruses from Human Metagenomes Reveals Hidden Associations with Chronic Diseases.</title>
        <authorList>
            <person name="Tisza M.J."/>
            <person name="Buck C.B."/>
        </authorList>
    </citation>
    <scope>NUCLEOTIDE SEQUENCE</scope>
    <source>
        <strain evidence="1">Ct5rm7</strain>
    </source>
</reference>
<accession>A0A8S5RFY5</accession>
<dbReference type="EMBL" id="BK059103">
    <property type="protein sequence ID" value="DAE30302.1"/>
    <property type="molecule type" value="Genomic_DNA"/>
</dbReference>
<proteinExistence type="predicted"/>
<name>A0A8S5RFY5_9VIRU</name>
<organism evidence="1">
    <name type="scientific">virus sp. ct5rm7</name>
    <dbReference type="NCBI Taxonomy" id="2827298"/>
    <lineage>
        <taxon>Viruses</taxon>
    </lineage>
</organism>
<protein>
    <submittedName>
        <fullName evidence="1">Uncharacterized protein</fullName>
    </submittedName>
</protein>
<evidence type="ECO:0000313" key="1">
    <source>
        <dbReference type="EMBL" id="DAE30302.1"/>
    </source>
</evidence>